<dbReference type="InterPro" id="IPR036641">
    <property type="entry name" value="HPT_dom_sf"/>
</dbReference>
<dbReference type="Pfam" id="PF00672">
    <property type="entry name" value="HAMP"/>
    <property type="match status" value="1"/>
</dbReference>
<evidence type="ECO:0000256" key="2">
    <source>
        <dbReference type="ARBA" id="ARBA00004651"/>
    </source>
</evidence>
<dbReference type="PIRSF" id="PIRSF036437">
    <property type="entry name" value="HK_TorS"/>
    <property type="match status" value="1"/>
</dbReference>
<keyword evidence="7 17" id="KW-0812">Transmembrane</keyword>
<dbReference type="SMART" id="SM00304">
    <property type="entry name" value="HAMP"/>
    <property type="match status" value="2"/>
</dbReference>
<feature type="domain" description="Response regulatory" evidence="19">
    <location>
        <begin position="715"/>
        <end position="833"/>
    </location>
</feature>
<evidence type="ECO:0000256" key="6">
    <source>
        <dbReference type="ARBA" id="ARBA00022679"/>
    </source>
</evidence>
<dbReference type="InterPro" id="IPR038188">
    <property type="entry name" value="TorS_sensor_sf"/>
</dbReference>
<evidence type="ECO:0000256" key="4">
    <source>
        <dbReference type="ARBA" id="ARBA00022475"/>
    </source>
</evidence>
<dbReference type="PRINTS" id="PR00344">
    <property type="entry name" value="BCTRLSENSOR"/>
</dbReference>
<evidence type="ECO:0000313" key="22">
    <source>
        <dbReference type="EMBL" id="WZK88378.1"/>
    </source>
</evidence>
<sequence length="971" mass="106018">MLKNLGLGGKLLLAFILIAGLPTIAGLLGVFELRELARRQAIVINQTIPVIADVRGITEESTRIIAIAPELAEVNTQEDRTERTAFLSEQVDALILRLDRLDARGSTNTTDLRRTVADVADTVQHLNSVVARRIAQFNILKHQITDVLEASNTLLDMADTLVANAEMGTTAVISSLYDAGPGTSVDSNRADTLDKLLEVDLFQLGLMFELRSRTAEIGLLINRIDEATSATELGEIAASLTHRLSIVSRRIKAIPDPGRLKQAQVLLQRLRVATDGAPNLFELRQSILDTNAQIGVVKQELQDAAIRLGGEAGAVADRAQTQAIETGERAAADVQQAQTRNTVVAVVGLIFSLAILWFFIRGNITLRLDHLSNAMTALAKGRLDRRIAATGYDEIARMEQAVEVFRKQAIAKSELEKERDRTERELLEHRNNLQAMVAEQTEKLRHEVEAHDVARREAEAADRAKSEFLAMMSHEIRTPMNGVLGMLRGLTDEPLSSDQQLRLRAAIASGQNLLKILNDILDYSKVESGGLTNDPVAFSVSDLVTDIVVLMRPSADEKGLHLWLDLADDVPHVVRGDVAKLRQILFNLLSNAVKFTDQGEVILRVRANGGGSDACMLTFEVSDTGHGIANEAKRRVFEAFEQEDDTSTRAFGGTGLGLAISRRFAQVIGARLTLESTKAVGSVFSLSINLPIAQARDLVPPEAALAPGLSKTPLRVLVVEDNEINQMVAQGYLERMGHSCQCLANAEDALKLLQEQQFDVVLMDVDLPGMSGTDATRLLRQSSDPYLASVPVIGISAHVLDDQIESHLQAGMHGFVAKPVSPERLSQALDQVAAGHQGRVFLSSRRTVKADQRHLDGLSQVLQTNARDFGAEKTVQIAQLFLDQLGQDHKELLRAVEQADWHQVAKTAHRLKGAVGNFELDYLGDLLAQAERQAKRGTKAEVAGLITEINALVPQIESAMAEAQDRFLKVS</sequence>
<evidence type="ECO:0000256" key="16">
    <source>
        <dbReference type="SAM" id="Coils"/>
    </source>
</evidence>
<dbReference type="Proteomes" id="UP001623232">
    <property type="component" value="Chromosome"/>
</dbReference>
<dbReference type="SUPFAM" id="SSF52172">
    <property type="entry name" value="CheY-like"/>
    <property type="match status" value="1"/>
</dbReference>
<dbReference type="InterPro" id="IPR036890">
    <property type="entry name" value="HATPase_C_sf"/>
</dbReference>
<dbReference type="Pfam" id="PF00512">
    <property type="entry name" value="HisKA"/>
    <property type="match status" value="1"/>
</dbReference>
<dbReference type="EC" id="2.7.13.3" evidence="3"/>
<dbReference type="SUPFAM" id="SSF47226">
    <property type="entry name" value="Histidine-containing phosphotransfer domain, HPT domain"/>
    <property type="match status" value="1"/>
</dbReference>
<feature type="domain" description="HAMP" evidence="20">
    <location>
        <begin position="362"/>
        <end position="414"/>
    </location>
</feature>
<keyword evidence="12" id="KW-0902">Two-component regulatory system</keyword>
<evidence type="ECO:0000259" key="21">
    <source>
        <dbReference type="PROSITE" id="PS50894"/>
    </source>
</evidence>
<dbReference type="Gene3D" id="1.10.287.130">
    <property type="match status" value="1"/>
</dbReference>
<evidence type="ECO:0000256" key="7">
    <source>
        <dbReference type="ARBA" id="ARBA00022692"/>
    </source>
</evidence>
<keyword evidence="13 17" id="KW-0472">Membrane</keyword>
<dbReference type="Pfam" id="PF00072">
    <property type="entry name" value="Response_reg"/>
    <property type="match status" value="1"/>
</dbReference>
<dbReference type="InterPro" id="IPR001789">
    <property type="entry name" value="Sig_transdc_resp-reg_receiver"/>
</dbReference>
<dbReference type="InterPro" id="IPR003660">
    <property type="entry name" value="HAMP_dom"/>
</dbReference>
<feature type="domain" description="HPt" evidence="21">
    <location>
        <begin position="870"/>
        <end position="967"/>
    </location>
</feature>
<dbReference type="CDD" id="cd00088">
    <property type="entry name" value="HPT"/>
    <property type="match status" value="1"/>
</dbReference>
<dbReference type="CDD" id="cd17546">
    <property type="entry name" value="REC_hyHK_CKI1_RcsC-like"/>
    <property type="match status" value="1"/>
</dbReference>
<evidence type="ECO:0000256" key="8">
    <source>
        <dbReference type="ARBA" id="ARBA00022741"/>
    </source>
</evidence>
<keyword evidence="4" id="KW-1003">Cell membrane</keyword>
<dbReference type="Pfam" id="PF02518">
    <property type="entry name" value="HATPase_c"/>
    <property type="match status" value="1"/>
</dbReference>
<evidence type="ECO:0000256" key="9">
    <source>
        <dbReference type="ARBA" id="ARBA00022777"/>
    </source>
</evidence>
<evidence type="ECO:0000256" key="14">
    <source>
        <dbReference type="PROSITE-ProRule" id="PRU00110"/>
    </source>
</evidence>
<feature type="modified residue" description="Phosphohistidine" evidence="14">
    <location>
        <position position="909"/>
    </location>
</feature>
<dbReference type="SMART" id="SM00388">
    <property type="entry name" value="HisKA"/>
    <property type="match status" value="1"/>
</dbReference>
<feature type="transmembrane region" description="Helical" evidence="17">
    <location>
        <begin position="12"/>
        <end position="31"/>
    </location>
</feature>
<dbReference type="Gene3D" id="1.20.120.160">
    <property type="entry name" value="HPT domain"/>
    <property type="match status" value="1"/>
</dbReference>
<dbReference type="InterPro" id="IPR003594">
    <property type="entry name" value="HATPase_dom"/>
</dbReference>
<keyword evidence="10" id="KW-0067">ATP-binding</keyword>
<dbReference type="PANTHER" id="PTHR45339:SF1">
    <property type="entry name" value="HYBRID SIGNAL TRANSDUCTION HISTIDINE KINASE J"/>
    <property type="match status" value="1"/>
</dbReference>
<evidence type="ECO:0000259" key="19">
    <source>
        <dbReference type="PROSITE" id="PS50110"/>
    </source>
</evidence>
<protein>
    <recommendedName>
        <fullName evidence="3">histidine kinase</fullName>
        <ecNumber evidence="3">2.7.13.3</ecNumber>
    </recommendedName>
</protein>
<dbReference type="InterPro" id="IPR014302">
    <property type="entry name" value="Sig_transdc_His_kinase_TorS"/>
</dbReference>
<comment type="catalytic activity">
    <reaction evidence="1">
        <text>ATP + protein L-histidine = ADP + protein N-phospho-L-histidine.</text>
        <dbReference type="EC" id="2.7.13.3"/>
    </reaction>
</comment>
<evidence type="ECO:0000256" key="15">
    <source>
        <dbReference type="PROSITE-ProRule" id="PRU00169"/>
    </source>
</evidence>
<keyword evidence="23" id="KW-1185">Reference proteome</keyword>
<dbReference type="PANTHER" id="PTHR45339">
    <property type="entry name" value="HYBRID SIGNAL TRANSDUCTION HISTIDINE KINASE J"/>
    <property type="match status" value="1"/>
</dbReference>
<dbReference type="Pfam" id="PF21689">
    <property type="entry name" value="TorS_sensor_domain"/>
    <property type="match status" value="1"/>
</dbReference>
<dbReference type="PROSITE" id="PS50894">
    <property type="entry name" value="HPT"/>
    <property type="match status" value="1"/>
</dbReference>
<keyword evidence="6" id="KW-0808">Transferase</keyword>
<reference evidence="22 23" key="1">
    <citation type="submission" date="2023-04" db="EMBL/GenBank/DDBJ databases">
        <title>Complete genome sequence of Alisedimentitalea scapharcae.</title>
        <authorList>
            <person name="Rong J.-C."/>
            <person name="Yi M.-L."/>
            <person name="Zhao Q."/>
        </authorList>
    </citation>
    <scope>NUCLEOTIDE SEQUENCE [LARGE SCALE GENOMIC DNA]</scope>
    <source>
        <strain evidence="22 23">KCTC 42119</strain>
    </source>
</reference>
<dbReference type="Gene3D" id="3.30.565.10">
    <property type="entry name" value="Histidine kinase-like ATPase, C-terminal domain"/>
    <property type="match status" value="1"/>
</dbReference>
<dbReference type="EMBL" id="CP123584">
    <property type="protein sequence ID" value="WZK88378.1"/>
    <property type="molecule type" value="Genomic_DNA"/>
</dbReference>
<evidence type="ECO:0000256" key="5">
    <source>
        <dbReference type="ARBA" id="ARBA00022553"/>
    </source>
</evidence>
<dbReference type="InterPro" id="IPR004358">
    <property type="entry name" value="Sig_transdc_His_kin-like_C"/>
</dbReference>
<evidence type="ECO:0000256" key="10">
    <source>
        <dbReference type="ARBA" id="ARBA00022840"/>
    </source>
</evidence>
<dbReference type="SMART" id="SM00448">
    <property type="entry name" value="REC"/>
    <property type="match status" value="1"/>
</dbReference>
<evidence type="ECO:0000256" key="11">
    <source>
        <dbReference type="ARBA" id="ARBA00022989"/>
    </source>
</evidence>
<keyword evidence="11 17" id="KW-1133">Transmembrane helix</keyword>
<feature type="modified residue" description="4-aspartylphosphate" evidence="15">
    <location>
        <position position="764"/>
    </location>
</feature>
<dbReference type="CDD" id="cd00082">
    <property type="entry name" value="HisKA"/>
    <property type="match status" value="1"/>
</dbReference>
<feature type="transmembrane region" description="Helical" evidence="17">
    <location>
        <begin position="342"/>
        <end position="360"/>
    </location>
</feature>
<dbReference type="RefSeq" id="WP_406645764.1">
    <property type="nucleotide sequence ID" value="NZ_CP123584.1"/>
</dbReference>
<dbReference type="InterPro" id="IPR036097">
    <property type="entry name" value="HisK_dim/P_sf"/>
</dbReference>
<dbReference type="PROSITE" id="PS50885">
    <property type="entry name" value="HAMP"/>
    <property type="match status" value="1"/>
</dbReference>
<keyword evidence="5 15" id="KW-0597">Phosphoprotein</keyword>
<accession>A0ABZ2XRP8</accession>
<evidence type="ECO:0000259" key="18">
    <source>
        <dbReference type="PROSITE" id="PS50109"/>
    </source>
</evidence>
<evidence type="ECO:0000259" key="20">
    <source>
        <dbReference type="PROSITE" id="PS50885"/>
    </source>
</evidence>
<dbReference type="CDD" id="cd16172">
    <property type="entry name" value="TorS_sensor_domain"/>
    <property type="match status" value="1"/>
</dbReference>
<dbReference type="InterPro" id="IPR037952">
    <property type="entry name" value="Sensor_TorS"/>
</dbReference>
<dbReference type="InterPro" id="IPR011006">
    <property type="entry name" value="CheY-like_superfamily"/>
</dbReference>
<dbReference type="SUPFAM" id="SSF158472">
    <property type="entry name" value="HAMP domain-like"/>
    <property type="match status" value="1"/>
</dbReference>
<dbReference type="PROSITE" id="PS50109">
    <property type="entry name" value="HIS_KIN"/>
    <property type="match status" value="1"/>
</dbReference>
<evidence type="ECO:0000256" key="17">
    <source>
        <dbReference type="SAM" id="Phobius"/>
    </source>
</evidence>
<dbReference type="InterPro" id="IPR008207">
    <property type="entry name" value="Sig_transdc_His_kin_Hpt_dom"/>
</dbReference>
<evidence type="ECO:0000256" key="13">
    <source>
        <dbReference type="ARBA" id="ARBA00023136"/>
    </source>
</evidence>
<evidence type="ECO:0000256" key="3">
    <source>
        <dbReference type="ARBA" id="ARBA00012438"/>
    </source>
</evidence>
<keyword evidence="16" id="KW-0175">Coiled coil</keyword>
<evidence type="ECO:0000313" key="23">
    <source>
        <dbReference type="Proteomes" id="UP001623232"/>
    </source>
</evidence>
<dbReference type="Pfam" id="PF01627">
    <property type="entry name" value="Hpt"/>
    <property type="match status" value="1"/>
</dbReference>
<feature type="domain" description="Histidine kinase" evidence="18">
    <location>
        <begin position="471"/>
        <end position="692"/>
    </location>
</feature>
<proteinExistence type="predicted"/>
<dbReference type="CDD" id="cd16922">
    <property type="entry name" value="HATPase_EvgS-ArcB-TorS-like"/>
    <property type="match status" value="1"/>
</dbReference>
<dbReference type="SMART" id="SM00387">
    <property type="entry name" value="HATPase_c"/>
    <property type="match status" value="1"/>
</dbReference>
<dbReference type="InterPro" id="IPR003661">
    <property type="entry name" value="HisK_dim/P_dom"/>
</dbReference>
<organism evidence="22 23">
    <name type="scientific">Aliisedimentitalea scapharcae</name>
    <dbReference type="NCBI Taxonomy" id="1524259"/>
    <lineage>
        <taxon>Bacteria</taxon>
        <taxon>Pseudomonadati</taxon>
        <taxon>Pseudomonadota</taxon>
        <taxon>Alphaproteobacteria</taxon>
        <taxon>Rhodobacterales</taxon>
        <taxon>Roseobacteraceae</taxon>
        <taxon>Aliisedimentitalea</taxon>
    </lineage>
</organism>
<evidence type="ECO:0000256" key="1">
    <source>
        <dbReference type="ARBA" id="ARBA00000085"/>
    </source>
</evidence>
<comment type="subcellular location">
    <subcellularLocation>
        <location evidence="2">Cell membrane</location>
        <topology evidence="2">Multi-pass membrane protein</topology>
    </subcellularLocation>
</comment>
<dbReference type="SUPFAM" id="SSF55874">
    <property type="entry name" value="ATPase domain of HSP90 chaperone/DNA topoisomerase II/histidine kinase"/>
    <property type="match status" value="1"/>
</dbReference>
<dbReference type="Gene3D" id="6.10.340.10">
    <property type="match status" value="1"/>
</dbReference>
<keyword evidence="9" id="KW-0418">Kinase</keyword>
<dbReference type="SUPFAM" id="SSF47384">
    <property type="entry name" value="Homodimeric domain of signal transducing histidine kinase"/>
    <property type="match status" value="1"/>
</dbReference>
<gene>
    <name evidence="22" type="ORF">QEZ52_17510</name>
</gene>
<name>A0ABZ2XRP8_9RHOB</name>
<dbReference type="Gene3D" id="1.20.58.920">
    <property type="match status" value="1"/>
</dbReference>
<evidence type="ECO:0000256" key="12">
    <source>
        <dbReference type="ARBA" id="ARBA00023012"/>
    </source>
</evidence>
<dbReference type="PROSITE" id="PS50110">
    <property type="entry name" value="RESPONSE_REGULATORY"/>
    <property type="match status" value="1"/>
</dbReference>
<dbReference type="InterPro" id="IPR005467">
    <property type="entry name" value="His_kinase_dom"/>
</dbReference>
<feature type="coiled-coil region" evidence="16">
    <location>
        <begin position="405"/>
        <end position="439"/>
    </location>
</feature>
<keyword evidence="8" id="KW-0547">Nucleotide-binding</keyword>
<dbReference type="Gene3D" id="3.40.50.2300">
    <property type="match status" value="1"/>
</dbReference>